<proteinExistence type="predicted"/>
<dbReference type="AlphaFoldDB" id="A0A9P8UK99"/>
<name>A0A9P8UK99_9PEZI</name>
<dbReference type="OrthoDB" id="3781565at2759"/>
<accession>A0A9P8UK99</accession>
<keyword evidence="3" id="KW-1185">Reference proteome</keyword>
<comment type="caution">
    <text evidence="2">The sequence shown here is derived from an EMBL/GenBank/DDBJ whole genome shotgun (WGS) entry which is preliminary data.</text>
</comment>
<dbReference type="GeneID" id="70132072"/>
<dbReference type="Proteomes" id="UP000758603">
    <property type="component" value="Unassembled WGS sequence"/>
</dbReference>
<keyword evidence="1" id="KW-0732">Signal</keyword>
<evidence type="ECO:0000313" key="2">
    <source>
        <dbReference type="EMBL" id="KAH6653661.1"/>
    </source>
</evidence>
<evidence type="ECO:0008006" key="4">
    <source>
        <dbReference type="Google" id="ProtNLM"/>
    </source>
</evidence>
<protein>
    <recommendedName>
        <fullName evidence="4">Invertebrate defensins family profile domain-containing protein</fullName>
    </recommendedName>
</protein>
<dbReference type="RefSeq" id="XP_045957938.1">
    <property type="nucleotide sequence ID" value="XM_046103180.1"/>
</dbReference>
<evidence type="ECO:0000256" key="1">
    <source>
        <dbReference type="SAM" id="SignalP"/>
    </source>
</evidence>
<feature type="chain" id="PRO_5040211315" description="Invertebrate defensins family profile domain-containing protein" evidence="1">
    <location>
        <begin position="20"/>
        <end position="107"/>
    </location>
</feature>
<gene>
    <name evidence="2" type="ORF">BKA67DRAFT_570789</name>
</gene>
<reference evidence="2" key="1">
    <citation type="journal article" date="2021" name="Nat. Commun.">
        <title>Genetic determinants of endophytism in the Arabidopsis root mycobiome.</title>
        <authorList>
            <person name="Mesny F."/>
            <person name="Miyauchi S."/>
            <person name="Thiergart T."/>
            <person name="Pickel B."/>
            <person name="Atanasova L."/>
            <person name="Karlsson M."/>
            <person name="Huettel B."/>
            <person name="Barry K.W."/>
            <person name="Haridas S."/>
            <person name="Chen C."/>
            <person name="Bauer D."/>
            <person name="Andreopoulos W."/>
            <person name="Pangilinan J."/>
            <person name="LaButti K."/>
            <person name="Riley R."/>
            <person name="Lipzen A."/>
            <person name="Clum A."/>
            <person name="Drula E."/>
            <person name="Henrissat B."/>
            <person name="Kohler A."/>
            <person name="Grigoriev I.V."/>
            <person name="Martin F.M."/>
            <person name="Hacquard S."/>
        </authorList>
    </citation>
    <scope>NUCLEOTIDE SEQUENCE</scope>
    <source>
        <strain evidence="2">MPI-SDFR-AT-0073</strain>
    </source>
</reference>
<evidence type="ECO:0000313" key="3">
    <source>
        <dbReference type="Proteomes" id="UP000758603"/>
    </source>
</evidence>
<organism evidence="2 3">
    <name type="scientific">Truncatella angustata</name>
    <dbReference type="NCBI Taxonomy" id="152316"/>
    <lineage>
        <taxon>Eukaryota</taxon>
        <taxon>Fungi</taxon>
        <taxon>Dikarya</taxon>
        <taxon>Ascomycota</taxon>
        <taxon>Pezizomycotina</taxon>
        <taxon>Sordariomycetes</taxon>
        <taxon>Xylariomycetidae</taxon>
        <taxon>Amphisphaeriales</taxon>
        <taxon>Sporocadaceae</taxon>
        <taxon>Truncatella</taxon>
    </lineage>
</organism>
<feature type="signal peptide" evidence="1">
    <location>
        <begin position="1"/>
        <end position="19"/>
    </location>
</feature>
<sequence>MQIKTALATLFIVLAVALPQPNDISSTVSSPKASRVDGEASILARDQKIWQAAGGCKEDWDEDNRCQKACIAEAFLGECPGMVSMAWALTGGCIIRWYTCECICEWE</sequence>
<dbReference type="EMBL" id="JAGPXC010000005">
    <property type="protein sequence ID" value="KAH6653661.1"/>
    <property type="molecule type" value="Genomic_DNA"/>
</dbReference>